<name>A0A399CU95_9BACT</name>
<dbReference type="RefSeq" id="WP_119351961.1">
    <property type="nucleotide sequence ID" value="NZ_QWET01000026.1"/>
</dbReference>
<accession>A0A399CU95</accession>
<evidence type="ECO:0000313" key="3">
    <source>
        <dbReference type="Proteomes" id="UP000266441"/>
    </source>
</evidence>
<proteinExistence type="predicted"/>
<sequence length="146" mass="17303">MEVLAKLIHQTNITYLPTKLPVQYYGLPDGKVYLIYARFYEVKFDRTYLEYVFAEHKEFSYDFENEKLIPHKTSRNNSPVIYNEMVDKPNPKIKILKIYRNIHSFAEARTELYRKAKEIDKNLRSQKENEAHEIPSSKIKNLGATA</sequence>
<dbReference type="OrthoDB" id="1122061at2"/>
<keyword evidence="3" id="KW-1185">Reference proteome</keyword>
<evidence type="ECO:0000313" key="2">
    <source>
        <dbReference type="EMBL" id="RIH63077.1"/>
    </source>
</evidence>
<comment type="caution">
    <text evidence="2">The sequence shown here is derived from an EMBL/GenBank/DDBJ whole genome shotgun (WGS) entry which is preliminary data.</text>
</comment>
<dbReference type="Proteomes" id="UP000266441">
    <property type="component" value="Unassembled WGS sequence"/>
</dbReference>
<reference evidence="2 3" key="1">
    <citation type="journal article" date="2015" name="Int. J. Syst. Evol. Microbiol.">
        <title>Mariniphaga sediminis sp. nov., isolated from coastal sediment.</title>
        <authorList>
            <person name="Wang F.Q."/>
            <person name="Shen Q.Y."/>
            <person name="Chen G.J."/>
            <person name="Du Z.J."/>
        </authorList>
    </citation>
    <scope>NUCLEOTIDE SEQUENCE [LARGE SCALE GENOMIC DNA]</scope>
    <source>
        <strain evidence="2 3">SY21</strain>
    </source>
</reference>
<protein>
    <submittedName>
        <fullName evidence="2">Uncharacterized protein</fullName>
    </submittedName>
</protein>
<feature type="compositionally biased region" description="Basic and acidic residues" evidence="1">
    <location>
        <begin position="123"/>
        <end position="135"/>
    </location>
</feature>
<dbReference type="AlphaFoldDB" id="A0A399CU95"/>
<gene>
    <name evidence="2" type="ORF">D1164_21455</name>
</gene>
<feature type="region of interest" description="Disordered" evidence="1">
    <location>
        <begin position="123"/>
        <end position="146"/>
    </location>
</feature>
<evidence type="ECO:0000256" key="1">
    <source>
        <dbReference type="SAM" id="MobiDB-lite"/>
    </source>
</evidence>
<dbReference type="EMBL" id="QWET01000026">
    <property type="protein sequence ID" value="RIH63077.1"/>
    <property type="molecule type" value="Genomic_DNA"/>
</dbReference>
<organism evidence="2 3">
    <name type="scientific">Mariniphaga sediminis</name>
    <dbReference type="NCBI Taxonomy" id="1628158"/>
    <lineage>
        <taxon>Bacteria</taxon>
        <taxon>Pseudomonadati</taxon>
        <taxon>Bacteroidota</taxon>
        <taxon>Bacteroidia</taxon>
        <taxon>Marinilabiliales</taxon>
        <taxon>Prolixibacteraceae</taxon>
        <taxon>Mariniphaga</taxon>
    </lineage>
</organism>